<evidence type="ECO:0000313" key="2">
    <source>
        <dbReference type="EMBL" id="BBE20685.1"/>
    </source>
</evidence>
<proteinExistence type="predicted"/>
<evidence type="ECO:0000313" key="3">
    <source>
        <dbReference type="Proteomes" id="UP001193389"/>
    </source>
</evidence>
<accession>A0A5K7SGT2</accession>
<dbReference type="Proteomes" id="UP001193389">
    <property type="component" value="Chromosome"/>
</dbReference>
<organism evidence="2 3">
    <name type="scientific">Aquipluma nitroreducens</name>
    <dbReference type="NCBI Taxonomy" id="2010828"/>
    <lineage>
        <taxon>Bacteria</taxon>
        <taxon>Pseudomonadati</taxon>
        <taxon>Bacteroidota</taxon>
        <taxon>Bacteroidia</taxon>
        <taxon>Marinilabiliales</taxon>
        <taxon>Prolixibacteraceae</taxon>
        <taxon>Aquipluma</taxon>
    </lineage>
</organism>
<dbReference type="KEGG" id="anf:AQPE_4851"/>
<dbReference type="EMBL" id="AP018694">
    <property type="protein sequence ID" value="BBE20657.1"/>
    <property type="molecule type" value="Genomic_DNA"/>
</dbReference>
<reference evidence="2" key="1">
    <citation type="journal article" date="2020" name="Int. J. Syst. Evol. Microbiol.">
        <title>Aquipluma nitroreducens gen. nov. sp. nov., a novel facultatively anaerobic bacterium isolated from a freshwater lake.</title>
        <authorList>
            <person name="Watanabe M."/>
            <person name="Kojima H."/>
            <person name="Fukui M."/>
        </authorList>
    </citation>
    <scope>NUCLEOTIDE SEQUENCE</scope>
    <source>
        <strain evidence="2">MeG22</strain>
    </source>
</reference>
<evidence type="ECO:0000313" key="1">
    <source>
        <dbReference type="EMBL" id="BBE20657.1"/>
    </source>
</evidence>
<gene>
    <name evidence="1" type="ORF">AQPE_4851</name>
    <name evidence="2" type="ORF">AQPE_4879</name>
</gene>
<dbReference type="RefSeq" id="WP_318348781.1">
    <property type="nucleotide sequence ID" value="NZ_AP018694.1"/>
</dbReference>
<dbReference type="EMBL" id="AP018694">
    <property type="protein sequence ID" value="BBE20685.1"/>
    <property type="molecule type" value="Genomic_DNA"/>
</dbReference>
<protein>
    <submittedName>
        <fullName evidence="2">Uncharacterized protein</fullName>
    </submittedName>
</protein>
<dbReference type="KEGG" id="anf:AQPE_4879"/>
<sequence>MATIKLSIPFSELDGLSLKEQYDKFAELLYAMVVDDTEEGWEESYNYITVHSGYSAKRPDNFEEHGFQGLQKKQESQ</sequence>
<dbReference type="AlphaFoldDB" id="A0A5K7SGT2"/>
<keyword evidence="3" id="KW-1185">Reference proteome</keyword>
<name>A0A5K7SGT2_9BACT</name>